<keyword evidence="2" id="KW-1185">Reference proteome</keyword>
<dbReference type="SUPFAM" id="SSF158446">
    <property type="entry name" value="IVS-encoded protein-like"/>
    <property type="match status" value="1"/>
</dbReference>
<dbReference type="NCBIfam" id="TIGR02436">
    <property type="entry name" value="four helix bundle protein"/>
    <property type="match status" value="1"/>
</dbReference>
<dbReference type="Proteomes" id="UP001597460">
    <property type="component" value="Unassembled WGS sequence"/>
</dbReference>
<dbReference type="PANTHER" id="PTHR38471">
    <property type="entry name" value="FOUR HELIX BUNDLE PROTEIN"/>
    <property type="match status" value="1"/>
</dbReference>
<organism evidence="1 2">
    <name type="scientific">Gracilimonas halophila</name>
    <dbReference type="NCBI Taxonomy" id="1834464"/>
    <lineage>
        <taxon>Bacteria</taxon>
        <taxon>Pseudomonadati</taxon>
        <taxon>Balneolota</taxon>
        <taxon>Balneolia</taxon>
        <taxon>Balneolales</taxon>
        <taxon>Balneolaceae</taxon>
        <taxon>Gracilimonas</taxon>
    </lineage>
</organism>
<dbReference type="EMBL" id="JBHULI010000022">
    <property type="protein sequence ID" value="MFD2531908.1"/>
    <property type="molecule type" value="Genomic_DNA"/>
</dbReference>
<dbReference type="RefSeq" id="WP_390299803.1">
    <property type="nucleotide sequence ID" value="NZ_JBHULI010000022.1"/>
</dbReference>
<sequence length="115" mass="13348">MNKYKNLEIWQRSVALATEVYSATKSFPKEEKYGITSQIRRCSVSVPSNIAEGAGRGSKKEFKRFLNIAYGSIYELETQLLISRNLDYLNEQTHKKLSEEIDQIQKMIYSFSKKL</sequence>
<dbReference type="InterPro" id="IPR036583">
    <property type="entry name" value="23S_rRNA_IVS_sf"/>
</dbReference>
<dbReference type="NCBIfam" id="NF008911">
    <property type="entry name" value="PRK12275.1-2"/>
    <property type="match status" value="1"/>
</dbReference>
<dbReference type="Pfam" id="PF05635">
    <property type="entry name" value="23S_rRNA_IVP"/>
    <property type="match status" value="1"/>
</dbReference>
<dbReference type="Gene3D" id="1.20.1440.60">
    <property type="entry name" value="23S rRNA-intervening sequence"/>
    <property type="match status" value="1"/>
</dbReference>
<proteinExistence type="predicted"/>
<evidence type="ECO:0000313" key="2">
    <source>
        <dbReference type="Proteomes" id="UP001597460"/>
    </source>
</evidence>
<accession>A0ABW5JHI8</accession>
<protein>
    <submittedName>
        <fullName evidence="1">Four helix bundle protein</fullName>
    </submittedName>
</protein>
<comment type="caution">
    <text evidence="1">The sequence shown here is derived from an EMBL/GenBank/DDBJ whole genome shotgun (WGS) entry which is preliminary data.</text>
</comment>
<dbReference type="PANTHER" id="PTHR38471:SF2">
    <property type="entry name" value="FOUR HELIX BUNDLE PROTEIN"/>
    <property type="match status" value="1"/>
</dbReference>
<dbReference type="CDD" id="cd16377">
    <property type="entry name" value="23S_rRNA_IVP_like"/>
    <property type="match status" value="1"/>
</dbReference>
<dbReference type="InterPro" id="IPR012657">
    <property type="entry name" value="23S_rRNA-intervening_sequence"/>
</dbReference>
<reference evidence="2" key="1">
    <citation type="journal article" date="2019" name="Int. J. Syst. Evol. Microbiol.">
        <title>The Global Catalogue of Microorganisms (GCM) 10K type strain sequencing project: providing services to taxonomists for standard genome sequencing and annotation.</title>
        <authorList>
            <consortium name="The Broad Institute Genomics Platform"/>
            <consortium name="The Broad Institute Genome Sequencing Center for Infectious Disease"/>
            <person name="Wu L."/>
            <person name="Ma J."/>
        </authorList>
    </citation>
    <scope>NUCLEOTIDE SEQUENCE [LARGE SCALE GENOMIC DNA]</scope>
    <source>
        <strain evidence="2">KCTC 52042</strain>
    </source>
</reference>
<evidence type="ECO:0000313" key="1">
    <source>
        <dbReference type="EMBL" id="MFD2531908.1"/>
    </source>
</evidence>
<gene>
    <name evidence="1" type="ORF">ACFSVN_05580</name>
</gene>
<name>A0ABW5JHI8_9BACT</name>